<sequence length="134" mass="15060">MKIVLVLFSVVGLSFAALDIPDHLRAPLKTLRKACVAETGVEEKYIDESRHGHLSDAPGMGCYINCLMEHSGMVEEDGRIHFDDIMHLLTPETRETVIKVVNECQTKHGNTRCETAWMTVQCYYQVAPEDAELP</sequence>
<protein>
    <submittedName>
        <fullName evidence="5">Odorant binding protein OBP20</fullName>
    </submittedName>
</protein>
<dbReference type="CDD" id="cd23992">
    <property type="entry name" value="PBP_GOBP"/>
    <property type="match status" value="1"/>
</dbReference>
<evidence type="ECO:0000256" key="3">
    <source>
        <dbReference type="ARBA" id="ARBA00022525"/>
    </source>
</evidence>
<dbReference type="PANTHER" id="PTHR21364:SF2">
    <property type="entry name" value="GENERAL ODORANT-BINDING PROTEIN 19A"/>
    <property type="match status" value="1"/>
</dbReference>
<dbReference type="EMBL" id="KF782357">
    <property type="protein sequence ID" value="AHW83247.1"/>
    <property type="molecule type" value="mRNA"/>
</dbReference>
<keyword evidence="3" id="KW-0964">Secreted</keyword>
<reference evidence="5" key="1">
    <citation type="submission" date="2013-10" db="EMBL/GenBank/DDBJ databases">
        <authorList>
            <person name="Gong Z."/>
            <person name="Wu Y."/>
        </authorList>
    </citation>
    <scope>NUCLEOTIDE SEQUENCE</scope>
</reference>
<dbReference type="FunFam" id="1.10.238.20:FF:000001">
    <property type="entry name" value="General odorant-binding protein lush"/>
    <property type="match status" value="1"/>
</dbReference>
<reference evidence="5" key="2">
    <citation type="journal article" date="2014" name="Biochem. Biophys. Res. Commun.">
        <title>Identification and expression profile analysis of putative odorant-binding proteins in Sitodiplosis mosellana (Gehin) (Diptera: Cecidomyiidae).</title>
        <authorList>
            <person name="Gong Z.J."/>
            <person name="Miao J."/>
            <person name="Duan Y."/>
            <person name="Jiang Y.L."/>
            <person name="Li T."/>
            <person name="Wu Y.Q."/>
        </authorList>
    </citation>
    <scope>NUCLEOTIDE SEQUENCE</scope>
</reference>
<dbReference type="InterPro" id="IPR036728">
    <property type="entry name" value="PBP_GOBP_sf"/>
</dbReference>
<dbReference type="Pfam" id="PF01395">
    <property type="entry name" value="PBP_GOBP"/>
    <property type="match status" value="1"/>
</dbReference>
<name>X5FR16_9DIPT</name>
<accession>X5FR16</accession>
<dbReference type="OrthoDB" id="5978988at2759"/>
<dbReference type="InterPro" id="IPR006170">
    <property type="entry name" value="PBP/GOBP"/>
</dbReference>
<dbReference type="SUPFAM" id="SSF47565">
    <property type="entry name" value="Insect pheromone/odorant-binding proteins"/>
    <property type="match status" value="1"/>
</dbReference>
<feature type="signal peptide" evidence="4">
    <location>
        <begin position="1"/>
        <end position="16"/>
    </location>
</feature>
<evidence type="ECO:0000313" key="5">
    <source>
        <dbReference type="EMBL" id="AHW83247.1"/>
    </source>
</evidence>
<comment type="subcellular location">
    <subcellularLocation>
        <location evidence="1">Secreted</location>
    </subcellularLocation>
</comment>
<dbReference type="GeneID" id="129576067"/>
<dbReference type="SMART" id="SM00708">
    <property type="entry name" value="PhBP"/>
    <property type="match status" value="1"/>
</dbReference>
<dbReference type="PANTHER" id="PTHR21364">
    <property type="entry name" value="GENERAL ODORANT-BINDING PROTEIN 19A"/>
    <property type="match status" value="1"/>
</dbReference>
<comment type="similarity">
    <text evidence="2">Belongs to the PBP/GOBP family.</text>
</comment>
<proteinExistence type="evidence at transcript level"/>
<keyword evidence="4" id="KW-0732">Signal</keyword>
<evidence type="ECO:0000256" key="2">
    <source>
        <dbReference type="ARBA" id="ARBA00008098"/>
    </source>
</evidence>
<dbReference type="RefSeq" id="XP_055316507.1">
    <property type="nucleotide sequence ID" value="XM_055460532.1"/>
</dbReference>
<dbReference type="GO" id="GO:0005576">
    <property type="term" value="C:extracellular region"/>
    <property type="evidence" value="ECO:0007669"/>
    <property type="project" value="UniProtKB-SubCell"/>
</dbReference>
<organism evidence="5">
    <name type="scientific">Sitodiplosis mosellana</name>
    <name type="common">orange wheat blossom midge</name>
    <dbReference type="NCBI Taxonomy" id="263140"/>
    <lineage>
        <taxon>Eukaryota</taxon>
        <taxon>Metazoa</taxon>
        <taxon>Ecdysozoa</taxon>
        <taxon>Arthropoda</taxon>
        <taxon>Hexapoda</taxon>
        <taxon>Insecta</taxon>
        <taxon>Pterygota</taxon>
        <taxon>Neoptera</taxon>
        <taxon>Endopterygota</taxon>
        <taxon>Diptera</taxon>
        <taxon>Nematocera</taxon>
        <taxon>Sciaroidea</taxon>
        <taxon>Cecidomyiidae</taxon>
        <taxon>Sitodiplosis</taxon>
    </lineage>
</organism>
<dbReference type="GO" id="GO:0007608">
    <property type="term" value="P:sensory perception of smell"/>
    <property type="evidence" value="ECO:0007669"/>
    <property type="project" value="UniProtKB-ARBA"/>
</dbReference>
<dbReference type="AlphaFoldDB" id="X5FR16"/>
<evidence type="ECO:0000256" key="4">
    <source>
        <dbReference type="SAM" id="SignalP"/>
    </source>
</evidence>
<dbReference type="Gene3D" id="1.10.238.20">
    <property type="entry name" value="Pheromone/general odorant binding protein domain"/>
    <property type="match status" value="1"/>
</dbReference>
<feature type="chain" id="PRO_5004956717" evidence="4">
    <location>
        <begin position="17"/>
        <end position="134"/>
    </location>
</feature>
<evidence type="ECO:0000256" key="1">
    <source>
        <dbReference type="ARBA" id="ARBA00004613"/>
    </source>
</evidence>
<dbReference type="GO" id="GO:0005549">
    <property type="term" value="F:odorant binding"/>
    <property type="evidence" value="ECO:0007669"/>
    <property type="project" value="InterPro"/>
</dbReference>